<proteinExistence type="predicted"/>
<dbReference type="EMBL" id="NBCO01000001">
    <property type="protein sequence ID" value="ORC93694.1"/>
    <property type="molecule type" value="Genomic_DNA"/>
</dbReference>
<comment type="caution">
    <text evidence="2">The sequence shown here is derived from an EMBL/GenBank/DDBJ whole genome shotgun (WGS) entry which is preliminary data.</text>
</comment>
<dbReference type="OrthoDB" id="251910at2759"/>
<evidence type="ECO:0000313" key="2">
    <source>
        <dbReference type="EMBL" id="ORC93694.1"/>
    </source>
</evidence>
<protein>
    <submittedName>
        <fullName evidence="2">Putative mucin TcMUCII</fullName>
    </submittedName>
</protein>
<dbReference type="VEuPathDB" id="TriTrypDB:TM35_000015710"/>
<organism evidence="2 3">
    <name type="scientific">Trypanosoma theileri</name>
    <dbReference type="NCBI Taxonomy" id="67003"/>
    <lineage>
        <taxon>Eukaryota</taxon>
        <taxon>Discoba</taxon>
        <taxon>Euglenozoa</taxon>
        <taxon>Kinetoplastea</taxon>
        <taxon>Metakinetoplastina</taxon>
        <taxon>Trypanosomatida</taxon>
        <taxon>Trypanosomatidae</taxon>
        <taxon>Trypanosoma</taxon>
    </lineage>
</organism>
<dbReference type="GeneID" id="39981032"/>
<sequence length="243" mass="28263">MLRRYQLKLVAQAGANHHTMRSFLIGYVHSVLLYGCEAVLPCIAPTYLQILEVRYRESCKASLGLSTATENSSVYLEANLLPLSKLSMLRVLAQHERFLRLPDTDGIRRVIYTQPAPPTINRRTTKPIPLPRETVLKELKRVCDIIGIPTDHPREPLICRRVSPWETELCHFIRFHQPQYDKDASEEVDIAGSIRYYTMRFLCRSIKCINLWIFINKNNYRSFIIIFLLFVSIIALSFHLLQF</sequence>
<accession>A0A1X0P9T3</accession>
<keyword evidence="1" id="KW-0472">Membrane</keyword>
<evidence type="ECO:0000256" key="1">
    <source>
        <dbReference type="SAM" id="Phobius"/>
    </source>
</evidence>
<feature type="transmembrane region" description="Helical" evidence="1">
    <location>
        <begin position="223"/>
        <end position="241"/>
    </location>
</feature>
<name>A0A1X0P9T3_9TRYP</name>
<keyword evidence="1" id="KW-1133">Transmembrane helix</keyword>
<reference evidence="2 3" key="1">
    <citation type="submission" date="2017-03" db="EMBL/GenBank/DDBJ databases">
        <title>An alternative strategy for trypanosome survival in the mammalian bloodstream revealed through genome and transcriptome analysis of the ubiquitous bovine parasite Trypanosoma (Megatrypanum) theileri.</title>
        <authorList>
            <person name="Kelly S."/>
            <person name="Ivens A."/>
            <person name="Mott A."/>
            <person name="O'Neill E."/>
            <person name="Emms D."/>
            <person name="Macleod O."/>
            <person name="Voorheis P."/>
            <person name="Matthews J."/>
            <person name="Matthews K."/>
            <person name="Carrington M."/>
        </authorList>
    </citation>
    <scope>NUCLEOTIDE SEQUENCE [LARGE SCALE GENOMIC DNA]</scope>
    <source>
        <strain evidence="2">Edinburgh</strain>
    </source>
</reference>
<evidence type="ECO:0000313" key="3">
    <source>
        <dbReference type="Proteomes" id="UP000192257"/>
    </source>
</evidence>
<dbReference type="AlphaFoldDB" id="A0A1X0P9T3"/>
<gene>
    <name evidence="2" type="ORF">TM35_000015710</name>
</gene>
<dbReference type="STRING" id="67003.A0A1X0P9T3"/>
<keyword evidence="3" id="KW-1185">Reference proteome</keyword>
<dbReference type="Proteomes" id="UP000192257">
    <property type="component" value="Unassembled WGS sequence"/>
</dbReference>
<keyword evidence="1" id="KW-0812">Transmembrane</keyword>
<dbReference type="RefSeq" id="XP_028887760.1">
    <property type="nucleotide sequence ID" value="XM_029021252.1"/>
</dbReference>